<protein>
    <submittedName>
        <fullName evidence="2">Putative membrane protein</fullName>
    </submittedName>
</protein>
<feature type="transmembrane region" description="Helical" evidence="1">
    <location>
        <begin position="137"/>
        <end position="158"/>
    </location>
</feature>
<dbReference type="Pfam" id="PF10011">
    <property type="entry name" value="DUF2254"/>
    <property type="match status" value="1"/>
</dbReference>
<feature type="transmembrane region" description="Helical" evidence="1">
    <location>
        <begin position="20"/>
        <end position="41"/>
    </location>
</feature>
<keyword evidence="1" id="KW-0472">Membrane</keyword>
<dbReference type="RefSeq" id="WP_052115222.1">
    <property type="nucleotide sequence ID" value="NZ_KN293975.1"/>
</dbReference>
<evidence type="ECO:0000313" key="3">
    <source>
        <dbReference type="Proteomes" id="UP000030021"/>
    </source>
</evidence>
<dbReference type="AlphaFoldDB" id="A0A0A0HIT8"/>
<sequence>MKTHILSTTALSLLRLSRKLWLRVTLFALLAVLASAAAILLEDQIPDGLKARFTPDAVMPILTILASGMLAVSTFSLNVMVTAHNAAAGQTTPRVHAILLADTTTHTVLATFIGAFVYALSAIILFQTGFYPEGASVLVLVFTVAVVVLVVVALLRWIHHLSDLGSMDATLHSIEQAARNSFIRDRSLPSLGARRLTDETVLPVEARPLCAPRTGYLQLIDMHAISEKLGTDQTRVYLYVRPGAYLVRGQTIGHATGLSEEERSAICENLTIAAIRSFEQDASYGLLVLSETASRALSPGINDPGTAIAVLCRQEKLLLDWAHATHAEDSPLFPRLFLPETSRAAMIDTAFASVARDGAGQIEVALRLQQVLGRLASAPDSDLAQAAREMSQHAREYAESALPLERDKTRLRAAVLSPSP</sequence>
<keyword evidence="1" id="KW-1133">Transmembrane helix</keyword>
<dbReference type="InterPro" id="IPR018723">
    <property type="entry name" value="DUF2254_membrane"/>
</dbReference>
<feature type="transmembrane region" description="Helical" evidence="1">
    <location>
        <begin position="108"/>
        <end position="131"/>
    </location>
</feature>
<dbReference type="STRING" id="215743.ROSMUCSMR3_03698"/>
<dbReference type="eggNOG" id="COG4325">
    <property type="taxonomic scope" value="Bacteria"/>
</dbReference>
<dbReference type="OrthoDB" id="2955631at2"/>
<dbReference type="Proteomes" id="UP000030021">
    <property type="component" value="Unassembled WGS sequence"/>
</dbReference>
<evidence type="ECO:0000256" key="1">
    <source>
        <dbReference type="SAM" id="Phobius"/>
    </source>
</evidence>
<keyword evidence="1" id="KW-0812">Transmembrane</keyword>
<name>A0A0A0HIT8_9RHOB</name>
<dbReference type="HOGENOM" id="CLU_032303_0_0_5"/>
<dbReference type="EMBL" id="AONH01000016">
    <property type="protein sequence ID" value="KGM86821.1"/>
    <property type="molecule type" value="Genomic_DNA"/>
</dbReference>
<evidence type="ECO:0000313" key="2">
    <source>
        <dbReference type="EMBL" id="KGM86821.1"/>
    </source>
</evidence>
<proteinExistence type="predicted"/>
<gene>
    <name evidence="2" type="ORF">rosmuc_03116</name>
</gene>
<reference evidence="2 3" key="1">
    <citation type="submission" date="2013-01" db="EMBL/GenBank/DDBJ databases">
        <authorList>
            <person name="Fiebig A."/>
            <person name="Goeker M."/>
            <person name="Klenk H.-P.P."/>
        </authorList>
    </citation>
    <scope>NUCLEOTIDE SEQUENCE [LARGE SCALE GENOMIC DNA]</scope>
    <source>
        <strain evidence="2 3">DSM 17069</strain>
    </source>
</reference>
<dbReference type="PATRIC" id="fig|1288298.3.peg.3125"/>
<organism evidence="2 3">
    <name type="scientific">Roseovarius mucosus DSM 17069</name>
    <dbReference type="NCBI Taxonomy" id="1288298"/>
    <lineage>
        <taxon>Bacteria</taxon>
        <taxon>Pseudomonadati</taxon>
        <taxon>Pseudomonadota</taxon>
        <taxon>Alphaproteobacteria</taxon>
        <taxon>Rhodobacterales</taxon>
        <taxon>Roseobacteraceae</taxon>
        <taxon>Roseovarius</taxon>
    </lineage>
</organism>
<comment type="caution">
    <text evidence="2">The sequence shown here is derived from an EMBL/GenBank/DDBJ whole genome shotgun (WGS) entry which is preliminary data.</text>
</comment>
<accession>A0A0A0HIT8</accession>
<feature type="transmembrane region" description="Helical" evidence="1">
    <location>
        <begin position="61"/>
        <end position="87"/>
    </location>
</feature>